<reference evidence="4" key="1">
    <citation type="submission" date="2019-08" db="EMBL/GenBank/DDBJ databases">
        <title>Arthrobacter sp. nov., isolated from plateau pika and Tibetan wild ass.</title>
        <authorList>
            <person name="Ge Y."/>
        </authorList>
    </citation>
    <scope>NUCLEOTIDE SEQUENCE [LARGE SCALE GENOMIC DNA]</scope>
    <source>
        <strain evidence="4">HF-1365</strain>
    </source>
</reference>
<keyword evidence="4" id="KW-1185">Reference proteome</keyword>
<accession>A0A7K0GAJ7</accession>
<evidence type="ECO:0000313" key="4">
    <source>
        <dbReference type="Proteomes" id="UP000470010"/>
    </source>
</evidence>
<dbReference type="AlphaFoldDB" id="A0A7K0GAJ7"/>
<organism evidence="3 4">
    <name type="scientific">Enorma shizhengliae</name>
    <dbReference type="NCBI Taxonomy" id="2606615"/>
    <lineage>
        <taxon>Bacteria</taxon>
        <taxon>Bacillati</taxon>
        <taxon>Actinomycetota</taxon>
        <taxon>Coriobacteriia</taxon>
        <taxon>Coriobacteriales</taxon>
        <taxon>Coriobacteriaceae</taxon>
        <taxon>Enorma</taxon>
    </lineage>
</organism>
<feature type="domain" description="Abortive phage infection protein C-terminal" evidence="2">
    <location>
        <begin position="52"/>
        <end position="262"/>
    </location>
</feature>
<dbReference type="Proteomes" id="UP000470010">
    <property type="component" value="Unassembled WGS sequence"/>
</dbReference>
<dbReference type="Pfam" id="PF10592">
    <property type="entry name" value="AIPR"/>
    <property type="match status" value="1"/>
</dbReference>
<protein>
    <recommendedName>
        <fullName evidence="2">Abortive phage infection protein C-terminal domain-containing protein</fullName>
    </recommendedName>
</protein>
<comment type="caution">
    <text evidence="3">The sequence shown here is derived from an EMBL/GenBank/DDBJ whole genome shotgun (WGS) entry which is preliminary data.</text>
</comment>
<feature type="compositionally biased region" description="Basic and acidic residues" evidence="1">
    <location>
        <begin position="407"/>
        <end position="417"/>
    </location>
</feature>
<evidence type="ECO:0000259" key="2">
    <source>
        <dbReference type="Pfam" id="PF10592"/>
    </source>
</evidence>
<evidence type="ECO:0000256" key="1">
    <source>
        <dbReference type="SAM" id="MobiDB-lite"/>
    </source>
</evidence>
<dbReference type="EMBL" id="VTFZ01000015">
    <property type="protein sequence ID" value="MRX80835.1"/>
    <property type="molecule type" value="Genomic_DNA"/>
</dbReference>
<proteinExistence type="predicted"/>
<dbReference type="InterPro" id="IPR018891">
    <property type="entry name" value="AIPR_C"/>
</dbReference>
<feature type="non-terminal residue" evidence="3">
    <location>
        <position position="1"/>
    </location>
</feature>
<evidence type="ECO:0000313" key="3">
    <source>
        <dbReference type="EMBL" id="MRX80835.1"/>
    </source>
</evidence>
<name>A0A7K0GAJ7_9ACTN</name>
<gene>
    <name evidence="3" type="ORF">GJE22_09610</name>
</gene>
<feature type="region of interest" description="Disordered" evidence="1">
    <location>
        <begin position="407"/>
        <end position="428"/>
    </location>
</feature>
<dbReference type="RefSeq" id="WP_144688869.1">
    <property type="nucleotide sequence ID" value="NZ_VLLQ01000013.1"/>
</dbReference>
<sequence length="428" mass="49925">RGLSRRHAVVDPEQEQLDGLPGVHADLRSDARRASNFLSAVPYYLNADNDEKIRLQENLRIFVKVIDNSKISNDKRLLDEIIVASNNQNPMNERNLKSNSVEQRSIQISFYQQPLKPALRYFYIRKDGEFDSFLNSTQKEPKKRYFEINGSKRRGANRYRHLDNEELAKIWWSWIGNAHSVNSGSVKLFSDSTYPHIFMERPSDTYWDQLSSTNFTYRASQLEELAPTQYQYLTAYGVSKYIEALVKKESATSIRKRRIDALVADRIISANANEQEISDALREDADYLNASWLRQMTYTLTEVASFVFLRKYDSLNSEVCKRVLDFEDMSYWLEHGTDQKLLDAEEMRGGILERSFEFVRQSTESYFANNRSAILVENRPKLFLGRREVISELKRTCLKFDQSWKKYPSESGLKEPGKTFLESLPELK</sequence>